<dbReference type="InterPro" id="IPR009009">
    <property type="entry name" value="RlpA-like_DPBB"/>
</dbReference>
<keyword evidence="1" id="KW-0961">Cell wall biogenesis/degradation</keyword>
<protein>
    <recommendedName>
        <fullName evidence="1">Endolytic peptidoglycan transglycosylase RlpA</fullName>
        <ecNumber evidence="1">4.2.2.-</ecNumber>
    </recommendedName>
</protein>
<dbReference type="AlphaFoldDB" id="A0A083ZNS7"/>
<dbReference type="SUPFAM" id="SSF50685">
    <property type="entry name" value="Barwin-like endoglucanases"/>
    <property type="match status" value="1"/>
</dbReference>
<dbReference type="OrthoDB" id="9779128at2"/>
<dbReference type="EMBL" id="CP039897">
    <property type="protein sequence ID" value="QCL80129.1"/>
    <property type="molecule type" value="Genomic_DNA"/>
</dbReference>
<dbReference type="GO" id="GO:0000270">
    <property type="term" value="P:peptidoglycan metabolic process"/>
    <property type="evidence" value="ECO:0007669"/>
    <property type="project" value="UniProtKB-UniRule"/>
</dbReference>
<dbReference type="Gene3D" id="2.40.40.10">
    <property type="entry name" value="RlpA-like domain"/>
    <property type="match status" value="1"/>
</dbReference>
<dbReference type="GO" id="GO:0071555">
    <property type="term" value="P:cell wall organization"/>
    <property type="evidence" value="ECO:0007669"/>
    <property type="project" value="UniProtKB-KW"/>
</dbReference>
<dbReference type="PANTHER" id="PTHR34183">
    <property type="entry name" value="ENDOLYTIC PEPTIDOGLYCAN TRANSGLYCOSYLASE RLPA"/>
    <property type="match status" value="1"/>
</dbReference>
<dbReference type="HAMAP" id="MF_02071">
    <property type="entry name" value="RlpA"/>
    <property type="match status" value="1"/>
</dbReference>
<comment type="subcellular location">
    <subcellularLocation>
        <location evidence="1">Cell membrane</location>
        <topology evidence="1">Lipid-anchor</topology>
    </subcellularLocation>
</comment>
<dbReference type="GeneID" id="1132328"/>
<dbReference type="EC" id="4.2.2.-" evidence="1"/>
<dbReference type="Proteomes" id="UP000298579">
    <property type="component" value="Chromosome circular"/>
</dbReference>
<evidence type="ECO:0000256" key="2">
    <source>
        <dbReference type="RuleBase" id="RU003495"/>
    </source>
</evidence>
<dbReference type="RefSeq" id="WP_010970798.1">
    <property type="nucleotide sequence ID" value="NZ_CP039888.1"/>
</dbReference>
<dbReference type="InterPro" id="IPR012997">
    <property type="entry name" value="RplA"/>
</dbReference>
<keyword evidence="1" id="KW-0564">Palmitate</keyword>
<keyword evidence="1" id="KW-1003">Cell membrane</keyword>
<comment type="similarity">
    <text evidence="1 2">Belongs to the RlpA family.</text>
</comment>
<dbReference type="PROSITE" id="PS51257">
    <property type="entry name" value="PROKAR_LIPOPROTEIN"/>
    <property type="match status" value="1"/>
</dbReference>
<comment type="function">
    <text evidence="1">Lytic transglycosylase with a strong preference for naked glycan strands that lack stem peptides.</text>
</comment>
<sequence length="122" mass="12768">MLNIRRITFTAATIAACSIIAPLQANAANGCGGASWYALSSKTASGERMNAANLTAAHRSLRFGTKVKVTNARNGKAVVVRINDRGPFIKGRVLDLSKAAAKNIGMISSGTAKVCYEIVKAD</sequence>
<dbReference type="InterPro" id="IPR036908">
    <property type="entry name" value="RlpA-like_sf"/>
</dbReference>
<gene>
    <name evidence="1" type="primary">rlpA</name>
    <name evidence="3" type="ORF">CFBP5877_14345</name>
</gene>
<dbReference type="InterPro" id="IPR034718">
    <property type="entry name" value="RlpA"/>
</dbReference>
<reference evidence="3 4" key="1">
    <citation type="submission" date="2019-04" db="EMBL/GenBank/DDBJ databases">
        <title>Complete genome sequence of Agrobacterium tumefaciens CFBP5877.</title>
        <authorList>
            <person name="Huang Y.-Y."/>
            <person name="Chiang H.-Y."/>
            <person name="Chou L."/>
            <person name="Lai E.-M."/>
            <person name="Kuo C.-H."/>
        </authorList>
    </citation>
    <scope>NUCLEOTIDE SEQUENCE [LARGE SCALE GENOMIC DNA]</scope>
    <source>
        <strain evidence="3 4">CFBP5877</strain>
    </source>
</reference>
<dbReference type="GO" id="GO:0008932">
    <property type="term" value="F:lytic endotransglycosylase activity"/>
    <property type="evidence" value="ECO:0007669"/>
    <property type="project" value="UniProtKB-UniRule"/>
</dbReference>
<dbReference type="GO" id="GO:0005886">
    <property type="term" value="C:plasma membrane"/>
    <property type="evidence" value="ECO:0007669"/>
    <property type="project" value="UniProtKB-SubCell"/>
</dbReference>
<evidence type="ECO:0000313" key="4">
    <source>
        <dbReference type="Proteomes" id="UP000298579"/>
    </source>
</evidence>
<organism evidence="3 4">
    <name type="scientific">Agrobacterium tumefaciens</name>
    <dbReference type="NCBI Taxonomy" id="358"/>
    <lineage>
        <taxon>Bacteria</taxon>
        <taxon>Pseudomonadati</taxon>
        <taxon>Pseudomonadota</taxon>
        <taxon>Alphaproteobacteria</taxon>
        <taxon>Hyphomicrobiales</taxon>
        <taxon>Rhizobiaceae</taxon>
        <taxon>Rhizobium/Agrobacterium group</taxon>
        <taxon>Agrobacterium</taxon>
        <taxon>Agrobacterium tumefaciens complex</taxon>
    </lineage>
</organism>
<dbReference type="CDD" id="cd22268">
    <property type="entry name" value="DPBB_RlpA-like"/>
    <property type="match status" value="1"/>
</dbReference>
<dbReference type="NCBIfam" id="TIGR00413">
    <property type="entry name" value="rlpA"/>
    <property type="match status" value="1"/>
</dbReference>
<name>A0A083ZNS7_AGRTU</name>
<keyword evidence="1" id="KW-0472">Membrane</keyword>
<evidence type="ECO:0000313" key="3">
    <source>
        <dbReference type="EMBL" id="QCL80129.1"/>
    </source>
</evidence>
<accession>A0A083ZNS7</accession>
<dbReference type="Pfam" id="PF03330">
    <property type="entry name" value="DPBB_1"/>
    <property type="match status" value="1"/>
</dbReference>
<proteinExistence type="inferred from homology"/>
<evidence type="ECO:0000256" key="1">
    <source>
        <dbReference type="HAMAP-Rule" id="MF_02071"/>
    </source>
</evidence>
<keyword evidence="1" id="KW-0449">Lipoprotein</keyword>
<keyword evidence="1" id="KW-0456">Lyase</keyword>
<dbReference type="PANTHER" id="PTHR34183:SF1">
    <property type="entry name" value="ENDOLYTIC PEPTIDOGLYCAN TRANSGLYCOSYLASE RLPA"/>
    <property type="match status" value="1"/>
</dbReference>